<dbReference type="Gene3D" id="3.30.870.10">
    <property type="entry name" value="Endonuclease Chain A"/>
    <property type="match status" value="2"/>
</dbReference>
<keyword evidence="7 13" id="KW-1133">Transmembrane helix</keyword>
<evidence type="ECO:0000256" key="12">
    <source>
        <dbReference type="NCBIfam" id="TIGR04265"/>
    </source>
</evidence>
<dbReference type="KEGG" id="scp:HMPREF0833_11394"/>
<keyword evidence="5 13" id="KW-0812">Transmembrane</keyword>
<dbReference type="PROSITE" id="PS50035">
    <property type="entry name" value="PLD"/>
    <property type="match status" value="2"/>
</dbReference>
<feature type="transmembrane region" description="Helical" evidence="13">
    <location>
        <begin position="31"/>
        <end position="52"/>
    </location>
</feature>
<evidence type="ECO:0000313" key="16">
    <source>
        <dbReference type="Proteomes" id="UP000001502"/>
    </source>
</evidence>
<dbReference type="GO" id="GO:0016787">
    <property type="term" value="F:hydrolase activity"/>
    <property type="evidence" value="ECO:0007669"/>
    <property type="project" value="UniProtKB-KW"/>
</dbReference>
<keyword evidence="10" id="KW-0594">Phospholipid biosynthesis</keyword>
<proteinExistence type="predicted"/>
<organism evidence="15 16">
    <name type="scientific">Streptococcus parasanguinis (strain ATCC 15912 / DSM 6778 / CIP 104372 / LMG 14537)</name>
    <dbReference type="NCBI Taxonomy" id="760570"/>
    <lineage>
        <taxon>Bacteria</taxon>
        <taxon>Bacillati</taxon>
        <taxon>Bacillota</taxon>
        <taxon>Bacilli</taxon>
        <taxon>Lactobacillales</taxon>
        <taxon>Streptococcaceae</taxon>
        <taxon>Streptococcus</taxon>
    </lineage>
</organism>
<dbReference type="GO" id="GO:0032049">
    <property type="term" value="P:cardiolipin biosynthetic process"/>
    <property type="evidence" value="ECO:0007669"/>
    <property type="project" value="UniProtKB-UniRule"/>
</dbReference>
<dbReference type="SUPFAM" id="SSF56024">
    <property type="entry name" value="Phospholipase D/nuclease"/>
    <property type="match status" value="2"/>
</dbReference>
<dbReference type="CDD" id="cd09154">
    <property type="entry name" value="PLDc_SMU_988_like_1"/>
    <property type="match status" value="1"/>
</dbReference>
<dbReference type="InterPro" id="IPR001736">
    <property type="entry name" value="PLipase_D/transphosphatidylase"/>
</dbReference>
<keyword evidence="8" id="KW-0443">Lipid metabolism</keyword>
<feature type="domain" description="PLD phosphodiesterase" evidence="14">
    <location>
        <begin position="264"/>
        <end position="291"/>
    </location>
</feature>
<gene>
    <name evidence="15" type="ordered locus">HMPREF0833_11394</name>
</gene>
<dbReference type="GO" id="GO:0008808">
    <property type="term" value="F:cardiolipin synthase activity"/>
    <property type="evidence" value="ECO:0007669"/>
    <property type="project" value="UniProtKB-UniRule"/>
</dbReference>
<evidence type="ECO:0000256" key="3">
    <source>
        <dbReference type="ARBA" id="ARBA00022516"/>
    </source>
</evidence>
<evidence type="ECO:0000256" key="7">
    <source>
        <dbReference type="ARBA" id="ARBA00022989"/>
    </source>
</evidence>
<dbReference type="SMART" id="SM00155">
    <property type="entry name" value="PLDc"/>
    <property type="match status" value="2"/>
</dbReference>
<evidence type="ECO:0000256" key="13">
    <source>
        <dbReference type="SAM" id="Phobius"/>
    </source>
</evidence>
<dbReference type="HOGENOM" id="CLU_038053_1_2_9"/>
<dbReference type="InterPro" id="IPR022924">
    <property type="entry name" value="Cardiolipin_synthase"/>
</dbReference>
<sequence>MHRVKRIGILVERKKEDAVTFRKLRLLMSKYGFSILFMGFELWASFAAFFWLNRWFPHWLSVAVIGLLYVTTILAIVNRNTPPENKVTWLLIAVIPVFGSLLYLMFGERRLSKKEMIQLENMESMKFREDNSHQLRKELKQESKAVYGLVKSILSMDHNADLYNGTASTFYPLGEEMYAQLLEDLRAAKKFIFIEFYIIDEGLMWNSILEILEQKVKEGVEVKLLYDDIGCMATLAGNYTKRLRKMGIDAHKFNKVIPRLTVAYNNRDHRKILVIDGQIGYTGGVNLADEYINHIERFGHWKDSAIRLDGRAVKALTRLFLMNWYINRGEIEDFDRYHIENKAVEGEGLYIPYGSGPKPIYKSQVGKTVYQNMINQATDYVYITTPYLIIDYDLTEDIRNAALRGVDVRIVTPHIPDKKLIQIVTRGAYLDLMDAGVKIYEYTPGFVHSKQVLADDEMAVVGSINFDYRSLVHHYENAIWMYRTPALKKIREDFDHIFEVSQEITEDTFRFTWHQSLIKEIMQLFAPML</sequence>
<evidence type="ECO:0000256" key="6">
    <source>
        <dbReference type="ARBA" id="ARBA00022737"/>
    </source>
</evidence>
<evidence type="ECO:0000256" key="11">
    <source>
        <dbReference type="ARBA" id="ARBA00023264"/>
    </source>
</evidence>
<evidence type="ECO:0000313" key="15">
    <source>
        <dbReference type="EMBL" id="AEH56425.1"/>
    </source>
</evidence>
<name>F8DFG3_STREP</name>
<dbReference type="GO" id="GO:0005886">
    <property type="term" value="C:plasma membrane"/>
    <property type="evidence" value="ECO:0007669"/>
    <property type="project" value="UniProtKB-SubCell"/>
</dbReference>
<keyword evidence="9 13" id="KW-0472">Membrane</keyword>
<dbReference type="EMBL" id="CP002843">
    <property type="protein sequence ID" value="AEH56425.1"/>
    <property type="molecule type" value="Genomic_DNA"/>
</dbReference>
<protein>
    <recommendedName>
        <fullName evidence="12">Cardiolipin synthase</fullName>
        <ecNumber evidence="12">2.7.8.-</ecNumber>
    </recommendedName>
</protein>
<keyword evidence="11" id="KW-1208">Phospholipid metabolism</keyword>
<dbReference type="EC" id="2.7.8.-" evidence="12"/>
<accession>F8DFG3</accession>
<dbReference type="Proteomes" id="UP000001502">
    <property type="component" value="Chromosome"/>
</dbReference>
<keyword evidence="6" id="KW-0677">Repeat</keyword>
<evidence type="ECO:0000256" key="9">
    <source>
        <dbReference type="ARBA" id="ARBA00023136"/>
    </source>
</evidence>
<dbReference type="InterPro" id="IPR025202">
    <property type="entry name" value="PLD-like_dom"/>
</dbReference>
<evidence type="ECO:0000256" key="2">
    <source>
        <dbReference type="ARBA" id="ARBA00022475"/>
    </source>
</evidence>
<dbReference type="AlphaFoldDB" id="F8DFG3"/>
<dbReference type="Pfam" id="PF13091">
    <property type="entry name" value="PLDc_2"/>
    <property type="match status" value="2"/>
</dbReference>
<dbReference type="CDD" id="cd09160">
    <property type="entry name" value="PLDc_SMU_988_like_2"/>
    <property type="match status" value="1"/>
</dbReference>
<keyword evidence="15" id="KW-0378">Hydrolase</keyword>
<dbReference type="Pfam" id="PF13396">
    <property type="entry name" value="PLDc_N"/>
    <property type="match status" value="1"/>
</dbReference>
<comment type="subcellular location">
    <subcellularLocation>
        <location evidence="1">Cell membrane</location>
        <topology evidence="1">Multi-pass membrane protein</topology>
    </subcellularLocation>
</comment>
<feature type="transmembrane region" description="Helical" evidence="13">
    <location>
        <begin position="58"/>
        <end position="77"/>
    </location>
</feature>
<dbReference type="PANTHER" id="PTHR21248">
    <property type="entry name" value="CARDIOLIPIN SYNTHASE"/>
    <property type="match status" value="1"/>
</dbReference>
<evidence type="ECO:0000256" key="8">
    <source>
        <dbReference type="ARBA" id="ARBA00023098"/>
    </source>
</evidence>
<feature type="transmembrane region" description="Helical" evidence="13">
    <location>
        <begin position="89"/>
        <end position="106"/>
    </location>
</feature>
<evidence type="ECO:0000256" key="10">
    <source>
        <dbReference type="ARBA" id="ARBA00023209"/>
    </source>
</evidence>
<keyword evidence="4" id="KW-0808">Transferase</keyword>
<keyword evidence="2" id="KW-1003">Cell membrane</keyword>
<evidence type="ECO:0000259" key="14">
    <source>
        <dbReference type="PROSITE" id="PS50035"/>
    </source>
</evidence>
<evidence type="ECO:0000256" key="1">
    <source>
        <dbReference type="ARBA" id="ARBA00004651"/>
    </source>
</evidence>
<evidence type="ECO:0000256" key="4">
    <source>
        <dbReference type="ARBA" id="ARBA00022679"/>
    </source>
</evidence>
<keyword evidence="3" id="KW-0444">Lipid biosynthesis</keyword>
<feature type="domain" description="PLD phosphodiesterase" evidence="14">
    <location>
        <begin position="443"/>
        <end position="470"/>
    </location>
</feature>
<reference evidence="16" key="1">
    <citation type="submission" date="2011-06" db="EMBL/GenBank/DDBJ databases">
        <title>Complete sequence of Streptococcus parasanguinis strain ATCC 15912.</title>
        <authorList>
            <person name="Muzny D."/>
            <person name="Qin X."/>
            <person name="Buhay C."/>
            <person name="Dugan-Rocha S."/>
            <person name="Ding Y."/>
            <person name="Chen G."/>
            <person name="Hawes A."/>
            <person name="Holder M."/>
            <person name="Jhangiani S."/>
            <person name="Johnson A."/>
            <person name="Khan Z."/>
            <person name="Li Z."/>
            <person name="Liu W."/>
            <person name="Liu X."/>
            <person name="Perez L."/>
            <person name="Shen H."/>
            <person name="Wang Q."/>
            <person name="Watt J."/>
            <person name="Xi L."/>
            <person name="Xin Y."/>
            <person name="Zhou J."/>
            <person name="Deng J."/>
            <person name="Jiang H."/>
            <person name="Liu Y."/>
            <person name="Qu J."/>
            <person name="Song X.-Z."/>
            <person name="Zhang L."/>
            <person name="Villasana D."/>
            <person name="Johnson A."/>
            <person name="Liu J."/>
            <person name="Liyanage D."/>
            <person name="Lorensuhewa L."/>
            <person name="Robinson T."/>
            <person name="Song A."/>
            <person name="Song B.-B."/>
            <person name="Dinh H."/>
            <person name="Thornton R."/>
            <person name="Coyle M."/>
            <person name="Francisco L."/>
            <person name="Jackson L."/>
            <person name="Javaid M."/>
            <person name="Korchina V."/>
            <person name="Kovar C."/>
            <person name="Mata R."/>
            <person name="Mathew T."/>
            <person name="Ngo R."/>
            <person name="Nguyen L."/>
            <person name="Nguyen N."/>
            <person name="Okwuonu G."/>
            <person name="Ongeri F."/>
            <person name="Pham C."/>
            <person name="Simmons D."/>
            <person name="Wilczek-Boney K."/>
            <person name="Hale W."/>
            <person name="Jakkamsetti A."/>
            <person name="Pham P."/>
            <person name="Ruth R."/>
            <person name="San Lucas F."/>
            <person name="Warren J."/>
            <person name="Zhang J."/>
            <person name="Zhao Z."/>
            <person name="Zhou C."/>
            <person name="Zhu D."/>
            <person name="Lee S."/>
            <person name="Bess C."/>
            <person name="Blankenburg K."/>
            <person name="Forbes L."/>
            <person name="Fu Q."/>
            <person name="Gubbala S."/>
            <person name="Hirani K."/>
            <person name="Jayaseelan J.C."/>
            <person name="Lara F."/>
            <person name="Munidasa M."/>
            <person name="Palculict T."/>
            <person name="Patil S."/>
            <person name="Pu L.-L."/>
            <person name="Saada N."/>
            <person name="Tang L."/>
            <person name="Weissenberger G."/>
            <person name="Zhu Y."/>
            <person name="Hemphill L."/>
            <person name="Shang Y."/>
            <person name="Youmans B."/>
            <person name="Ayvaz T."/>
            <person name="Ross M."/>
            <person name="Santibanez J."/>
            <person name="Aqrawi P."/>
            <person name="Gross S."/>
            <person name="Joshi V."/>
            <person name="Fowler G."/>
            <person name="Nazareth L."/>
            <person name="Reid J."/>
            <person name="Worley K."/>
            <person name="Petrosino J."/>
            <person name="Highlander S."/>
            <person name="Gibbs R."/>
        </authorList>
    </citation>
    <scope>NUCLEOTIDE SEQUENCE [LARGE SCALE GENOMIC DNA]</scope>
    <source>
        <strain evidence="16">ATCC 15912 / DSM 6778 / CIP 104372 / LMG 14537</strain>
    </source>
</reference>
<dbReference type="NCBIfam" id="TIGR04265">
    <property type="entry name" value="bac_cardiolipin"/>
    <property type="match status" value="1"/>
</dbReference>
<dbReference type="PANTHER" id="PTHR21248:SF22">
    <property type="entry name" value="PHOSPHOLIPASE D"/>
    <property type="match status" value="1"/>
</dbReference>
<dbReference type="InterPro" id="IPR027379">
    <property type="entry name" value="CLS_N"/>
</dbReference>
<evidence type="ECO:0000256" key="5">
    <source>
        <dbReference type="ARBA" id="ARBA00022692"/>
    </source>
</evidence>